<dbReference type="GO" id="GO:0016020">
    <property type="term" value="C:membrane"/>
    <property type="evidence" value="ECO:0007669"/>
    <property type="project" value="UniProtKB-SubCell"/>
</dbReference>
<name>A0A1R4KJM3_9ACTN</name>
<keyword evidence="3 6" id="KW-0812">Transmembrane</keyword>
<evidence type="ECO:0000256" key="5">
    <source>
        <dbReference type="ARBA" id="ARBA00023136"/>
    </source>
</evidence>
<dbReference type="EMBL" id="FUKQ01000058">
    <property type="protein sequence ID" value="SJN44283.1"/>
    <property type="molecule type" value="Genomic_DNA"/>
</dbReference>
<proteinExistence type="inferred from homology"/>
<feature type="transmembrane region" description="Helical" evidence="6">
    <location>
        <begin position="193"/>
        <end position="215"/>
    </location>
</feature>
<dbReference type="Pfam" id="PF02683">
    <property type="entry name" value="DsbD_TM"/>
    <property type="match status" value="1"/>
</dbReference>
<feature type="transmembrane region" description="Helical" evidence="6">
    <location>
        <begin position="114"/>
        <end position="142"/>
    </location>
</feature>
<sequence length="272" mass="27920">MGQTSFAVAFLGGLAALFSPCAAMLLPSFFAFAFTRTGTMVGRLLLFLVGLLAAMVPLGLAAGSLGQALLADTATMLRIGAVLLLVLGLMTAAGLSLPMPGLSRSGRGNPATPLAILALGASYGLASGCTGPILGSVLTLAAMGGSPVLAGAMMAVYALGMALPLVLVSLLWERLRLGERNWFKPRPVTLGPVHTTLTQLVSGLVFAALGLFLLVTGGQAGGLLDATTQYRLENRLAAWGRAVGNIPVLVLVVLLVGGLTWLWLAERERAAR</sequence>
<evidence type="ECO:0000256" key="1">
    <source>
        <dbReference type="ARBA" id="ARBA00004141"/>
    </source>
</evidence>
<evidence type="ECO:0000313" key="8">
    <source>
        <dbReference type="EMBL" id="SJN44283.1"/>
    </source>
</evidence>
<dbReference type="STRING" id="1255658.FM114_14930"/>
<accession>A0A1R4KJM3</accession>
<dbReference type="PANTHER" id="PTHR31272:SF4">
    <property type="entry name" value="CYTOCHROME C-TYPE BIOGENESIS PROTEIN HI_1454-RELATED"/>
    <property type="match status" value="1"/>
</dbReference>
<keyword evidence="4 6" id="KW-1133">Transmembrane helix</keyword>
<evidence type="ECO:0000259" key="7">
    <source>
        <dbReference type="Pfam" id="PF02683"/>
    </source>
</evidence>
<keyword evidence="9" id="KW-1185">Reference proteome</keyword>
<feature type="transmembrane region" description="Helical" evidence="6">
    <location>
        <begin position="44"/>
        <end position="65"/>
    </location>
</feature>
<evidence type="ECO:0000256" key="2">
    <source>
        <dbReference type="ARBA" id="ARBA00006143"/>
    </source>
</evidence>
<evidence type="ECO:0000256" key="6">
    <source>
        <dbReference type="SAM" id="Phobius"/>
    </source>
</evidence>
<feature type="transmembrane region" description="Helical" evidence="6">
    <location>
        <begin position="6"/>
        <end position="32"/>
    </location>
</feature>
<dbReference type="AlphaFoldDB" id="A0A1R4KJM3"/>
<evidence type="ECO:0000256" key="4">
    <source>
        <dbReference type="ARBA" id="ARBA00022989"/>
    </source>
</evidence>
<feature type="transmembrane region" description="Helical" evidence="6">
    <location>
        <begin position="77"/>
        <end position="102"/>
    </location>
</feature>
<dbReference type="InterPro" id="IPR051790">
    <property type="entry name" value="Cytochrome_c-biogenesis_DsbD"/>
</dbReference>
<dbReference type="PANTHER" id="PTHR31272">
    <property type="entry name" value="CYTOCHROME C-TYPE BIOGENESIS PROTEIN HI_1454-RELATED"/>
    <property type="match status" value="1"/>
</dbReference>
<reference evidence="8 9" key="1">
    <citation type="submission" date="2017-02" db="EMBL/GenBank/DDBJ databases">
        <authorList>
            <person name="Peterson S.W."/>
        </authorList>
    </citation>
    <scope>NUCLEOTIDE SEQUENCE [LARGE SCALE GENOMIC DNA]</scope>
    <source>
        <strain evidence="8 9">LSP_Lj1</strain>
    </source>
</reference>
<keyword evidence="5 6" id="KW-0472">Membrane</keyword>
<feature type="transmembrane region" description="Helical" evidence="6">
    <location>
        <begin position="148"/>
        <end position="172"/>
    </location>
</feature>
<feature type="domain" description="Cytochrome C biogenesis protein transmembrane" evidence="7">
    <location>
        <begin position="8"/>
        <end position="173"/>
    </location>
</feature>
<dbReference type="Proteomes" id="UP000188342">
    <property type="component" value="Unassembled WGS sequence"/>
</dbReference>
<evidence type="ECO:0000313" key="9">
    <source>
        <dbReference type="Proteomes" id="UP000188342"/>
    </source>
</evidence>
<comment type="similarity">
    <text evidence="2">Belongs to the DsbD family.</text>
</comment>
<protein>
    <submittedName>
        <fullName evidence="8">Cytochrome c-type biogenesis protein CcdA (DsbD analog)</fullName>
    </submittedName>
</protein>
<evidence type="ECO:0000256" key="3">
    <source>
        <dbReference type="ARBA" id="ARBA00022692"/>
    </source>
</evidence>
<gene>
    <name evidence="8" type="ORF">FM114_14930</name>
</gene>
<organism evidence="8 9">
    <name type="scientific">Luteococcus japonicus LSP_Lj1</name>
    <dbReference type="NCBI Taxonomy" id="1255658"/>
    <lineage>
        <taxon>Bacteria</taxon>
        <taxon>Bacillati</taxon>
        <taxon>Actinomycetota</taxon>
        <taxon>Actinomycetes</taxon>
        <taxon>Propionibacteriales</taxon>
        <taxon>Propionibacteriaceae</taxon>
        <taxon>Luteococcus</taxon>
    </lineage>
</organism>
<dbReference type="RefSeq" id="WP_094765936.1">
    <property type="nucleotide sequence ID" value="NZ_FUKQ01000058.1"/>
</dbReference>
<dbReference type="InterPro" id="IPR003834">
    <property type="entry name" value="Cyt_c_assmbl_TM_dom"/>
</dbReference>
<comment type="subcellular location">
    <subcellularLocation>
        <location evidence="1">Membrane</location>
        <topology evidence="1">Multi-pass membrane protein</topology>
    </subcellularLocation>
</comment>
<feature type="transmembrane region" description="Helical" evidence="6">
    <location>
        <begin position="242"/>
        <end position="264"/>
    </location>
</feature>
<dbReference type="OrthoDB" id="4332145at2"/>
<dbReference type="GO" id="GO:0017004">
    <property type="term" value="P:cytochrome complex assembly"/>
    <property type="evidence" value="ECO:0007669"/>
    <property type="project" value="InterPro"/>
</dbReference>